<evidence type="ECO:0000256" key="4">
    <source>
        <dbReference type="ARBA" id="ARBA00022989"/>
    </source>
</evidence>
<feature type="transmembrane region" description="Helical" evidence="7">
    <location>
        <begin position="198"/>
        <end position="222"/>
    </location>
</feature>
<feature type="transmembrane region" description="Helical" evidence="7">
    <location>
        <begin position="467"/>
        <end position="488"/>
    </location>
</feature>
<keyword evidence="4 7" id="KW-1133">Transmembrane helix</keyword>
<keyword evidence="3 7" id="KW-0812">Transmembrane</keyword>
<sequence length="508" mass="55741">MSSSSNEDIAIKAEGRSAPPPYEEVATPPNGQADGVNGLGKQDSGVRIDDFGASLERSPEELAVVRKLDMYCLPIIWLMYFFNFLDRSAMVNGKLDGLADDLDLKGTQYNTCISILFVGYLVGQVPSNMVLSRVRPSFYLAGFNAMWSLVTLLTYKAYDYKTMIVCRFLLGLFEAPFFPGVTYLLGTLYTRKEIATRLSIFFTGNLVASAISGPFAAGVFQLDGRAGLAGWRCNCSCNGDKLFIIQGALSLAVAIPAFYMLPNKPLTTPWLTPEQRQLAHDRIERDTTNRTGGGKTTVLDGLSQAVRDWKTWAFCLLSNLNVTTLGFLNFLPTLVRTLGFNTSAALALTSPPYVVAMIVSVWLAHHSGRTNERTWHITACEVVAILGFVMCAATLNTGVRYAGIMLFVGSLAGVTNIVIGWTSSSLGQTDEKRAVAMAMANTCANLASVYTPYLWPDVDSPRFIKATAASAVFCAAVVAMVWFLRWMLRRKNDQMRKADPLAENFFVY</sequence>
<feature type="transmembrane region" description="Helical" evidence="7">
    <location>
        <begin position="401"/>
        <end position="422"/>
    </location>
</feature>
<dbReference type="FunFam" id="1.20.1250.20:FF:000057">
    <property type="entry name" value="MFS general substrate transporter"/>
    <property type="match status" value="1"/>
</dbReference>
<dbReference type="PANTHER" id="PTHR43791">
    <property type="entry name" value="PERMEASE-RELATED"/>
    <property type="match status" value="1"/>
</dbReference>
<feature type="transmembrane region" description="Helical" evidence="7">
    <location>
        <begin position="375"/>
        <end position="395"/>
    </location>
</feature>
<protein>
    <submittedName>
        <fullName evidence="9">MFS transporter</fullName>
    </submittedName>
</protein>
<evidence type="ECO:0000259" key="8">
    <source>
        <dbReference type="PROSITE" id="PS50850"/>
    </source>
</evidence>
<evidence type="ECO:0000256" key="3">
    <source>
        <dbReference type="ARBA" id="ARBA00022692"/>
    </source>
</evidence>
<feature type="transmembrane region" description="Helical" evidence="7">
    <location>
        <begin position="138"/>
        <end position="158"/>
    </location>
</feature>
<feature type="domain" description="Major facilitator superfamily (MFS) profile" evidence="8">
    <location>
        <begin position="72"/>
        <end position="493"/>
    </location>
</feature>
<dbReference type="GO" id="GO:0022857">
    <property type="term" value="F:transmembrane transporter activity"/>
    <property type="evidence" value="ECO:0007669"/>
    <property type="project" value="InterPro"/>
</dbReference>
<evidence type="ECO:0000256" key="5">
    <source>
        <dbReference type="ARBA" id="ARBA00023136"/>
    </source>
</evidence>
<dbReference type="InterPro" id="IPR036259">
    <property type="entry name" value="MFS_trans_sf"/>
</dbReference>
<dbReference type="FunFam" id="1.20.1250.20:FF:000013">
    <property type="entry name" value="MFS general substrate transporter"/>
    <property type="match status" value="1"/>
</dbReference>
<dbReference type="Proteomes" id="UP000011086">
    <property type="component" value="Unassembled WGS sequence"/>
</dbReference>
<feature type="transmembrane region" description="Helical" evidence="7">
    <location>
        <begin position="108"/>
        <end position="126"/>
    </location>
</feature>
<dbReference type="Gene3D" id="1.20.1250.20">
    <property type="entry name" value="MFS general substrate transporter like domains"/>
    <property type="match status" value="2"/>
</dbReference>
<dbReference type="AlphaFoldDB" id="A0AA97NMN5"/>
<name>A0AA97NMN5_PYRO3</name>
<evidence type="ECO:0000256" key="6">
    <source>
        <dbReference type="SAM" id="MobiDB-lite"/>
    </source>
</evidence>
<feature type="transmembrane region" description="Helical" evidence="7">
    <location>
        <begin position="434"/>
        <end position="455"/>
    </location>
</feature>
<dbReference type="GO" id="GO:0016020">
    <property type="term" value="C:membrane"/>
    <property type="evidence" value="ECO:0007669"/>
    <property type="project" value="UniProtKB-SubCell"/>
</dbReference>
<feature type="region of interest" description="Disordered" evidence="6">
    <location>
        <begin position="1"/>
        <end position="39"/>
    </location>
</feature>
<feature type="transmembrane region" description="Helical" evidence="7">
    <location>
        <begin position="164"/>
        <end position="186"/>
    </location>
</feature>
<keyword evidence="5 7" id="KW-0472">Membrane</keyword>
<keyword evidence="2" id="KW-0813">Transport</keyword>
<dbReference type="InterPro" id="IPR011701">
    <property type="entry name" value="MFS"/>
</dbReference>
<evidence type="ECO:0000256" key="1">
    <source>
        <dbReference type="ARBA" id="ARBA00004141"/>
    </source>
</evidence>
<evidence type="ECO:0000313" key="9">
    <source>
        <dbReference type="EMBL" id="ELQ33020.1"/>
    </source>
</evidence>
<proteinExistence type="predicted"/>
<accession>A0AA97NMN5</accession>
<dbReference type="EMBL" id="JH793307">
    <property type="protein sequence ID" value="ELQ33020.1"/>
    <property type="molecule type" value="Genomic_DNA"/>
</dbReference>
<dbReference type="InterPro" id="IPR020846">
    <property type="entry name" value="MFS_dom"/>
</dbReference>
<organism evidence="9">
    <name type="scientific">Pyricularia oryzae (strain Y34)</name>
    <name type="common">Rice blast fungus</name>
    <name type="synonym">Magnaporthe oryzae</name>
    <dbReference type="NCBI Taxonomy" id="1143189"/>
    <lineage>
        <taxon>Eukaryota</taxon>
        <taxon>Fungi</taxon>
        <taxon>Dikarya</taxon>
        <taxon>Ascomycota</taxon>
        <taxon>Pezizomycotina</taxon>
        <taxon>Sordariomycetes</taxon>
        <taxon>Sordariomycetidae</taxon>
        <taxon>Magnaporthales</taxon>
        <taxon>Pyriculariaceae</taxon>
        <taxon>Pyricularia</taxon>
    </lineage>
</organism>
<dbReference type="Pfam" id="PF07690">
    <property type="entry name" value="MFS_1"/>
    <property type="match status" value="1"/>
</dbReference>
<dbReference type="PANTHER" id="PTHR43791:SF84">
    <property type="entry name" value="TRANSPORTER, PUTATIVE (AFU_ORTHOLOGUE AFUA_3G09170)-RELATED"/>
    <property type="match status" value="1"/>
</dbReference>
<evidence type="ECO:0000256" key="2">
    <source>
        <dbReference type="ARBA" id="ARBA00022448"/>
    </source>
</evidence>
<feature type="transmembrane region" description="Helical" evidence="7">
    <location>
        <begin position="68"/>
        <end position="85"/>
    </location>
</feature>
<dbReference type="PROSITE" id="PS50850">
    <property type="entry name" value="MFS"/>
    <property type="match status" value="1"/>
</dbReference>
<feature type="transmembrane region" description="Helical" evidence="7">
    <location>
        <begin position="242"/>
        <end position="261"/>
    </location>
</feature>
<evidence type="ECO:0000256" key="7">
    <source>
        <dbReference type="SAM" id="Phobius"/>
    </source>
</evidence>
<gene>
    <name evidence="9" type="ORF">OOU_Y34scaffold01005g46</name>
</gene>
<feature type="transmembrane region" description="Helical" evidence="7">
    <location>
        <begin position="343"/>
        <end position="363"/>
    </location>
</feature>
<feature type="transmembrane region" description="Helical" evidence="7">
    <location>
        <begin position="312"/>
        <end position="331"/>
    </location>
</feature>
<dbReference type="SUPFAM" id="SSF103473">
    <property type="entry name" value="MFS general substrate transporter"/>
    <property type="match status" value="1"/>
</dbReference>
<comment type="subcellular location">
    <subcellularLocation>
        <location evidence="1">Membrane</location>
        <topology evidence="1">Multi-pass membrane protein</topology>
    </subcellularLocation>
</comment>
<reference evidence="9" key="1">
    <citation type="journal article" date="2012" name="PLoS Genet.">
        <title>Comparative analysis of the genomes of two field isolates of the rice blast fungus Magnaporthe oryzae.</title>
        <authorList>
            <person name="Xue M."/>
            <person name="Yang J."/>
            <person name="Li Z."/>
            <person name="Hu S."/>
            <person name="Yao N."/>
            <person name="Dean R.A."/>
            <person name="Zhao W."/>
            <person name="Shen M."/>
            <person name="Zhang H."/>
            <person name="Li C."/>
            <person name="Liu L."/>
            <person name="Cao L."/>
            <person name="Xu X."/>
            <person name="Xing Y."/>
            <person name="Hsiang T."/>
            <person name="Zhang Z."/>
            <person name="Xu J.R."/>
            <person name="Peng Y.L."/>
        </authorList>
    </citation>
    <scope>NUCLEOTIDE SEQUENCE</scope>
    <source>
        <strain evidence="9">Y34</strain>
    </source>
</reference>